<accession>A0A1Z4MU76</accession>
<dbReference type="EMBL" id="AP018248">
    <property type="protein sequence ID" value="BAY96971.1"/>
    <property type="molecule type" value="Genomic_DNA"/>
</dbReference>
<evidence type="ECO:0000313" key="4">
    <source>
        <dbReference type="Proteomes" id="UP000218785"/>
    </source>
</evidence>
<sequence>MNFIHGWARKEIMKIIKRTINWLETRACVPAYSGWVLAGIAICFFGAAVNTMAGWLYAISGVSFALLAIAAILPPRSLVGLTVKRRAIRPVTAGDELTVEIEIHNQTKQAVNLLQVEDMLPFVLGKPVTKSIETIPPHEHYRWVYYQPTPRRGVYRWHTVELVSGAPLGLFWCRRQRECAATAIVYPSVLPLTYCPLVDEMGQDESDMSNFLGKTLQTETTGLVRSLRPYRLGDPTRLIHWRTSARYGELRVRELEIVTSGQEIIIALDSTVNWAEENFEQAVIAAASLYFYAQRQNIQVQLWTAFTGLIKGDRIVQEALAATKPQEDANAPIPEGYPLIWLTSNPQTLTSLPLGSRWILWENHPAATEPVIANRDYPGIVIQTEQGLQPQLQKSLHS</sequence>
<keyword evidence="4" id="KW-1185">Reference proteome</keyword>
<keyword evidence="1" id="KW-1133">Transmembrane helix</keyword>
<dbReference type="PANTHER" id="PTHR34351:SF1">
    <property type="entry name" value="SLR1927 PROTEIN"/>
    <property type="match status" value="1"/>
</dbReference>
<evidence type="ECO:0000313" key="3">
    <source>
        <dbReference type="EMBL" id="BAY96971.1"/>
    </source>
</evidence>
<dbReference type="InterPro" id="IPR002881">
    <property type="entry name" value="DUF58"/>
</dbReference>
<dbReference type="KEGG" id="ttq:NIES37_09080"/>
<name>A0A1Z4MU76_9CYAN</name>
<dbReference type="AlphaFoldDB" id="A0A1Z4MU76"/>
<keyword evidence="1" id="KW-0812">Transmembrane</keyword>
<gene>
    <name evidence="3" type="ORF">NIES37_09080</name>
</gene>
<organism evidence="3 4">
    <name type="scientific">Tolypothrix tenuis PCC 7101</name>
    <dbReference type="NCBI Taxonomy" id="231146"/>
    <lineage>
        <taxon>Bacteria</taxon>
        <taxon>Bacillati</taxon>
        <taxon>Cyanobacteriota</taxon>
        <taxon>Cyanophyceae</taxon>
        <taxon>Nostocales</taxon>
        <taxon>Tolypothrichaceae</taxon>
        <taxon>Tolypothrix</taxon>
    </lineage>
</organism>
<evidence type="ECO:0000256" key="1">
    <source>
        <dbReference type="SAM" id="Phobius"/>
    </source>
</evidence>
<dbReference type="PANTHER" id="PTHR34351">
    <property type="entry name" value="SLR1927 PROTEIN-RELATED"/>
    <property type="match status" value="1"/>
</dbReference>
<evidence type="ECO:0000259" key="2">
    <source>
        <dbReference type="Pfam" id="PF01882"/>
    </source>
</evidence>
<dbReference type="Proteomes" id="UP000218785">
    <property type="component" value="Chromosome"/>
</dbReference>
<feature type="transmembrane region" description="Helical" evidence="1">
    <location>
        <begin position="27"/>
        <end position="49"/>
    </location>
</feature>
<reference evidence="3 4" key="1">
    <citation type="submission" date="2017-06" db="EMBL/GenBank/DDBJ databases">
        <title>Genome sequencing of cyanobaciteial culture collection at National Institute for Environmental Studies (NIES).</title>
        <authorList>
            <person name="Hirose Y."/>
            <person name="Shimura Y."/>
            <person name="Fujisawa T."/>
            <person name="Nakamura Y."/>
            <person name="Kawachi M."/>
        </authorList>
    </citation>
    <scope>NUCLEOTIDE SEQUENCE [LARGE SCALE GENOMIC DNA]</scope>
    <source>
        <strain evidence="3 4">NIES-37</strain>
    </source>
</reference>
<keyword evidence="1" id="KW-0472">Membrane</keyword>
<protein>
    <recommendedName>
        <fullName evidence="2">DUF58 domain-containing protein</fullName>
    </recommendedName>
</protein>
<dbReference type="Pfam" id="PF01882">
    <property type="entry name" value="DUF58"/>
    <property type="match status" value="1"/>
</dbReference>
<proteinExistence type="predicted"/>
<feature type="transmembrane region" description="Helical" evidence="1">
    <location>
        <begin position="55"/>
        <end position="79"/>
    </location>
</feature>
<feature type="domain" description="DUF58" evidence="2">
    <location>
        <begin position="227"/>
        <end position="304"/>
    </location>
</feature>